<feature type="chain" id="PRO_5029895863" evidence="1">
    <location>
        <begin position="19"/>
        <end position="259"/>
    </location>
</feature>
<dbReference type="AlphaFoldDB" id="A0A7J6N0G3"/>
<dbReference type="InterPro" id="IPR046628">
    <property type="entry name" value="DUF6740"/>
</dbReference>
<name>A0A7J6N0G3_PERCH</name>
<evidence type="ECO:0000313" key="3">
    <source>
        <dbReference type="Proteomes" id="UP000591131"/>
    </source>
</evidence>
<accession>A0A7J6N0G3</accession>
<dbReference type="OrthoDB" id="411124at2759"/>
<gene>
    <name evidence="2" type="ORF">FOL47_001958</name>
</gene>
<sequence>MSSMLLVVIIAAALGVNGLSGKANDETILRLLAGPVPFSFPPNCTKAHKPADSPFCATGFLDIGLKWVLNFDTYIFDVFEPDKTVLFGLNATINRGMPEGLDVRTGGCAVPAYYDALDFLSPNLWQVASKVCTADGGPGKYDPSTKGYTAEFVVSGDTGVYSYGKRSALPFIPFNATGHAYINPHFDVGLNVTVADSGGSPELLQITLKLTNTINSVNGSLFTWHLFSGFSFDVYSTQTGHRTYSRTLFDKTIQIKSPS</sequence>
<dbReference type="Proteomes" id="UP000591131">
    <property type="component" value="Unassembled WGS sequence"/>
</dbReference>
<feature type="signal peptide" evidence="1">
    <location>
        <begin position="1"/>
        <end position="18"/>
    </location>
</feature>
<reference evidence="2 3" key="1">
    <citation type="submission" date="2020-04" db="EMBL/GenBank/DDBJ databases">
        <title>Perkinsus chesapeaki whole genome sequence.</title>
        <authorList>
            <person name="Bogema D.R."/>
        </authorList>
    </citation>
    <scope>NUCLEOTIDE SEQUENCE [LARGE SCALE GENOMIC DNA]</scope>
    <source>
        <strain evidence="2">ATCC PRA-425</strain>
    </source>
</reference>
<dbReference type="EMBL" id="JAAPAO010000015">
    <property type="protein sequence ID" value="KAF4677372.1"/>
    <property type="molecule type" value="Genomic_DNA"/>
</dbReference>
<keyword evidence="3" id="KW-1185">Reference proteome</keyword>
<keyword evidence="1" id="KW-0732">Signal</keyword>
<comment type="caution">
    <text evidence="2">The sequence shown here is derived from an EMBL/GenBank/DDBJ whole genome shotgun (WGS) entry which is preliminary data.</text>
</comment>
<evidence type="ECO:0000313" key="2">
    <source>
        <dbReference type="EMBL" id="KAF4677372.1"/>
    </source>
</evidence>
<evidence type="ECO:0000256" key="1">
    <source>
        <dbReference type="SAM" id="SignalP"/>
    </source>
</evidence>
<protein>
    <submittedName>
        <fullName evidence="2">Uncharacterized protein</fullName>
    </submittedName>
</protein>
<organism evidence="2 3">
    <name type="scientific">Perkinsus chesapeaki</name>
    <name type="common">Clam parasite</name>
    <name type="synonym">Perkinsus andrewsi</name>
    <dbReference type="NCBI Taxonomy" id="330153"/>
    <lineage>
        <taxon>Eukaryota</taxon>
        <taxon>Sar</taxon>
        <taxon>Alveolata</taxon>
        <taxon>Perkinsozoa</taxon>
        <taxon>Perkinsea</taxon>
        <taxon>Perkinsida</taxon>
        <taxon>Perkinsidae</taxon>
        <taxon>Perkinsus</taxon>
    </lineage>
</organism>
<proteinExistence type="predicted"/>
<dbReference type="Pfam" id="PF20525">
    <property type="entry name" value="DUF6740"/>
    <property type="match status" value="1"/>
</dbReference>